<evidence type="ECO:0000313" key="4">
    <source>
        <dbReference type="Proteomes" id="UP000184384"/>
    </source>
</evidence>
<dbReference type="STRING" id="280093.SAMN05443373_105102"/>
<protein>
    <submittedName>
        <fullName evidence="3">Sugar phosphate isomerase/epimerase</fullName>
    </submittedName>
</protein>
<dbReference type="GO" id="GO:0016853">
    <property type="term" value="F:isomerase activity"/>
    <property type="evidence" value="ECO:0007669"/>
    <property type="project" value="UniProtKB-KW"/>
</dbReference>
<gene>
    <name evidence="2" type="ORF">BC624_105102</name>
    <name evidence="3" type="ORF">SAMN05443373_105102</name>
</gene>
<dbReference type="EMBL" id="FQWO01000005">
    <property type="protein sequence ID" value="SHG92333.1"/>
    <property type="molecule type" value="Genomic_DNA"/>
</dbReference>
<proteinExistence type="predicted"/>
<dbReference type="PANTHER" id="PTHR12110:SF41">
    <property type="entry name" value="INOSOSE DEHYDRATASE"/>
    <property type="match status" value="1"/>
</dbReference>
<evidence type="ECO:0000313" key="5">
    <source>
        <dbReference type="Proteomes" id="UP000237771"/>
    </source>
</evidence>
<evidence type="ECO:0000313" key="3">
    <source>
        <dbReference type="EMBL" id="SHG92333.1"/>
    </source>
</evidence>
<dbReference type="OrthoDB" id="9798407at2"/>
<name>A0A1M5NTQ2_9FLAO</name>
<evidence type="ECO:0000313" key="2">
    <source>
        <dbReference type="EMBL" id="PRZ23380.1"/>
    </source>
</evidence>
<reference evidence="4" key="1">
    <citation type="submission" date="2016-11" db="EMBL/GenBank/DDBJ databases">
        <authorList>
            <person name="Varghese N."/>
            <person name="Submissions S."/>
        </authorList>
    </citation>
    <scope>NUCLEOTIDE SEQUENCE [LARGE SCALE GENOMIC DNA]</scope>
    <source>
        <strain evidence="4">DSM 19729</strain>
    </source>
</reference>
<dbReference type="Pfam" id="PF01261">
    <property type="entry name" value="AP_endonuc_2"/>
    <property type="match status" value="1"/>
</dbReference>
<evidence type="ECO:0000259" key="1">
    <source>
        <dbReference type="Pfam" id="PF01261"/>
    </source>
</evidence>
<keyword evidence="3" id="KW-0413">Isomerase</keyword>
<dbReference type="EMBL" id="PVUB01000005">
    <property type="protein sequence ID" value="PRZ23380.1"/>
    <property type="molecule type" value="Genomic_DNA"/>
</dbReference>
<dbReference type="InterPro" id="IPR050312">
    <property type="entry name" value="IolE/XylAMocC-like"/>
</dbReference>
<dbReference type="Proteomes" id="UP000237771">
    <property type="component" value="Unassembled WGS sequence"/>
</dbReference>
<keyword evidence="5" id="KW-1185">Reference proteome</keyword>
<accession>A0A1M5NTQ2</accession>
<dbReference type="Gene3D" id="3.20.20.150">
    <property type="entry name" value="Divalent-metal-dependent TIM barrel enzymes"/>
    <property type="match status" value="1"/>
</dbReference>
<dbReference type="InterPro" id="IPR036237">
    <property type="entry name" value="Xyl_isomerase-like_sf"/>
</dbReference>
<organism evidence="3 4">
    <name type="scientific">Flavobacterium granuli</name>
    <dbReference type="NCBI Taxonomy" id="280093"/>
    <lineage>
        <taxon>Bacteria</taxon>
        <taxon>Pseudomonadati</taxon>
        <taxon>Bacteroidota</taxon>
        <taxon>Flavobacteriia</taxon>
        <taxon>Flavobacteriales</taxon>
        <taxon>Flavobacteriaceae</taxon>
        <taxon>Flavobacterium</taxon>
    </lineage>
</organism>
<dbReference type="InterPro" id="IPR013022">
    <property type="entry name" value="Xyl_isomerase-like_TIM-brl"/>
</dbReference>
<dbReference type="PANTHER" id="PTHR12110">
    <property type="entry name" value="HYDROXYPYRUVATE ISOMERASE"/>
    <property type="match status" value="1"/>
</dbReference>
<feature type="domain" description="Xylose isomerase-like TIM barrel" evidence="1">
    <location>
        <begin position="52"/>
        <end position="289"/>
    </location>
</feature>
<dbReference type="AlphaFoldDB" id="A0A1M5NTQ2"/>
<dbReference type="RefSeq" id="WP_072943070.1">
    <property type="nucleotide sequence ID" value="NZ_FQWO01000005.1"/>
</dbReference>
<dbReference type="Proteomes" id="UP000184384">
    <property type="component" value="Unassembled WGS sequence"/>
</dbReference>
<reference evidence="3" key="2">
    <citation type="submission" date="2016-11" db="EMBL/GenBank/DDBJ databases">
        <authorList>
            <person name="Jaros S."/>
            <person name="Januszkiewicz K."/>
            <person name="Wedrychowicz H."/>
        </authorList>
    </citation>
    <scope>NUCLEOTIDE SEQUENCE [LARGE SCALE GENOMIC DNA]</scope>
    <source>
        <strain evidence="3">DSM 19729</strain>
    </source>
</reference>
<reference evidence="2 5" key="3">
    <citation type="submission" date="2018-03" db="EMBL/GenBank/DDBJ databases">
        <title>Genomic Encyclopedia of Archaeal and Bacterial Type Strains, Phase II (KMG-II): from individual species to whole genera.</title>
        <authorList>
            <person name="Goeker M."/>
        </authorList>
    </citation>
    <scope>NUCLEOTIDE SEQUENCE [LARGE SCALE GENOMIC DNA]</scope>
    <source>
        <strain evidence="2 5">DSM 17797</strain>
    </source>
</reference>
<dbReference type="SUPFAM" id="SSF51658">
    <property type="entry name" value="Xylose isomerase-like"/>
    <property type="match status" value="1"/>
</dbReference>
<sequence>MIKRRTFLINSGLALGAIALAPSLAFSIKNKNIGLQLYSLREAFPTNVKLVLEQVAKAGYKEVETYGFSAKNGFFGTSISDFKSILADNGLKSPSGHYDFGSYIKDGNSDFFKKAIEAANILGSQYITIPWLEESLRKTADDYKRIAFKINEVAEICKESGLKLAYHNHAFEFTSFEGTTGYDILLGETDKKLVDFELDLYWVVRSGNDPLQLFKKNPGRFTMWHVKDMDQNNPDKNNPDKNTEIGNGSIDFKSIFAEAKLSGVKHFFVEQETNYVPNPIESVKTSCQYVSKLLIS</sequence>